<dbReference type="EMBL" id="CP071446">
    <property type="protein sequence ID" value="QTA37660.1"/>
    <property type="molecule type" value="Genomic_DNA"/>
</dbReference>
<proteinExistence type="inferred from homology"/>
<comment type="catalytic activity">
    <reaction evidence="7 8">
        <text>CMP + ATP = CDP + ADP</text>
        <dbReference type="Rhea" id="RHEA:11600"/>
        <dbReference type="ChEBI" id="CHEBI:30616"/>
        <dbReference type="ChEBI" id="CHEBI:58069"/>
        <dbReference type="ChEBI" id="CHEBI:60377"/>
        <dbReference type="ChEBI" id="CHEBI:456216"/>
        <dbReference type="EC" id="2.7.4.25"/>
    </reaction>
</comment>
<accession>A0ABX7S791</accession>
<feature type="domain" description="Cytidylate kinase" evidence="9">
    <location>
        <begin position="5"/>
        <end position="213"/>
    </location>
</feature>
<evidence type="ECO:0000256" key="5">
    <source>
        <dbReference type="ARBA" id="ARBA00022840"/>
    </source>
</evidence>
<dbReference type="RefSeq" id="WP_207566384.1">
    <property type="nucleotide sequence ID" value="NZ_CP071446.1"/>
</dbReference>
<sequence length="217" mass="24229">MSCKIAIDGPAGSGKTTVAKKLAEKLGYYYLDTGAMYRIVGLYLHSKGITPEDEITLSMLEDIDLKFIEGKFFFLGKEAGDEIRTPDAGKYASLYARHPVVRKYLTSLQKKIAQSGNIVVEGRDIGTVVIPDAEVKIFLEASPEARARRRFEELKAKGLNVEYSEILNEILLRDKQDSERDIAPLKPAEDAFIIDTTNLSVSEVIEKILEVVKIKCR</sequence>
<comment type="catalytic activity">
    <reaction evidence="6 8">
        <text>dCMP + ATP = dCDP + ADP</text>
        <dbReference type="Rhea" id="RHEA:25094"/>
        <dbReference type="ChEBI" id="CHEBI:30616"/>
        <dbReference type="ChEBI" id="CHEBI:57566"/>
        <dbReference type="ChEBI" id="CHEBI:58593"/>
        <dbReference type="ChEBI" id="CHEBI:456216"/>
        <dbReference type="EC" id="2.7.4.25"/>
    </reaction>
</comment>
<dbReference type="EC" id="2.7.4.25" evidence="8"/>
<evidence type="ECO:0000256" key="2">
    <source>
        <dbReference type="ARBA" id="ARBA00022679"/>
    </source>
</evidence>
<feature type="binding site" evidence="8">
    <location>
        <begin position="9"/>
        <end position="17"/>
    </location>
    <ligand>
        <name>ATP</name>
        <dbReference type="ChEBI" id="CHEBI:30616"/>
    </ligand>
</feature>
<evidence type="ECO:0000256" key="1">
    <source>
        <dbReference type="ARBA" id="ARBA00009427"/>
    </source>
</evidence>
<evidence type="ECO:0000259" key="9">
    <source>
        <dbReference type="Pfam" id="PF02224"/>
    </source>
</evidence>
<reference evidence="10 11" key="1">
    <citation type="submission" date="2021-03" db="EMBL/GenBank/DDBJ databases">
        <title>Thermosipho ferrireducens sp.nov., an anaerobic thermophilic iron-reducing bacterium isolated from a deep-sea hydrothermal sulfide deposits.</title>
        <authorList>
            <person name="Zeng X."/>
            <person name="Chen Y."/>
            <person name="Shao Z."/>
        </authorList>
    </citation>
    <scope>NUCLEOTIDE SEQUENCE [LARGE SCALE GENOMIC DNA]</scope>
    <source>
        <strain evidence="10 11">JL129W03</strain>
    </source>
</reference>
<organism evidence="10 11">
    <name type="scientific">Thermosipho ferrireducens</name>
    <dbReference type="NCBI Taxonomy" id="2571116"/>
    <lineage>
        <taxon>Bacteria</taxon>
        <taxon>Thermotogati</taxon>
        <taxon>Thermotogota</taxon>
        <taxon>Thermotogae</taxon>
        <taxon>Thermotogales</taxon>
        <taxon>Fervidobacteriaceae</taxon>
        <taxon>Thermosipho</taxon>
    </lineage>
</organism>
<evidence type="ECO:0000256" key="6">
    <source>
        <dbReference type="ARBA" id="ARBA00047615"/>
    </source>
</evidence>
<keyword evidence="2 8" id="KW-0808">Transferase</keyword>
<keyword evidence="8" id="KW-0963">Cytoplasm</keyword>
<evidence type="ECO:0000313" key="11">
    <source>
        <dbReference type="Proteomes" id="UP000671862"/>
    </source>
</evidence>
<dbReference type="Gene3D" id="3.40.50.300">
    <property type="entry name" value="P-loop containing nucleotide triphosphate hydrolases"/>
    <property type="match status" value="1"/>
</dbReference>
<comment type="similarity">
    <text evidence="1 8">Belongs to the cytidylate kinase family. Type 1 subfamily.</text>
</comment>
<evidence type="ECO:0000256" key="7">
    <source>
        <dbReference type="ARBA" id="ARBA00048478"/>
    </source>
</evidence>
<keyword evidence="5 8" id="KW-0067">ATP-binding</keyword>
<dbReference type="InterPro" id="IPR003136">
    <property type="entry name" value="Cytidylate_kin"/>
</dbReference>
<dbReference type="GO" id="GO:0016301">
    <property type="term" value="F:kinase activity"/>
    <property type="evidence" value="ECO:0007669"/>
    <property type="project" value="UniProtKB-KW"/>
</dbReference>
<dbReference type="InterPro" id="IPR011994">
    <property type="entry name" value="Cytidylate_kinase_dom"/>
</dbReference>
<dbReference type="Proteomes" id="UP000671862">
    <property type="component" value="Chromosome"/>
</dbReference>
<dbReference type="NCBIfam" id="TIGR00017">
    <property type="entry name" value="cmk"/>
    <property type="match status" value="1"/>
</dbReference>
<dbReference type="Pfam" id="PF02224">
    <property type="entry name" value="Cytidylate_kin"/>
    <property type="match status" value="1"/>
</dbReference>
<keyword evidence="11" id="KW-1185">Reference proteome</keyword>
<name>A0ABX7S791_9BACT</name>
<dbReference type="InterPro" id="IPR027417">
    <property type="entry name" value="P-loop_NTPase"/>
</dbReference>
<evidence type="ECO:0000256" key="3">
    <source>
        <dbReference type="ARBA" id="ARBA00022741"/>
    </source>
</evidence>
<dbReference type="CDD" id="cd02020">
    <property type="entry name" value="CMPK"/>
    <property type="match status" value="1"/>
</dbReference>
<gene>
    <name evidence="8" type="primary">cmk</name>
    <name evidence="10" type="ORF">JYK00_07975</name>
</gene>
<evidence type="ECO:0000256" key="4">
    <source>
        <dbReference type="ARBA" id="ARBA00022777"/>
    </source>
</evidence>
<keyword evidence="3 8" id="KW-0547">Nucleotide-binding</keyword>
<protein>
    <recommendedName>
        <fullName evidence="8">Cytidylate kinase</fullName>
        <shortName evidence="8">CK</shortName>
        <ecNumber evidence="8">2.7.4.25</ecNumber>
    </recommendedName>
    <alternativeName>
        <fullName evidence="8">Cytidine monophosphate kinase</fullName>
        <shortName evidence="8">CMP kinase</shortName>
    </alternativeName>
</protein>
<dbReference type="SUPFAM" id="SSF52540">
    <property type="entry name" value="P-loop containing nucleoside triphosphate hydrolases"/>
    <property type="match status" value="1"/>
</dbReference>
<evidence type="ECO:0000313" key="10">
    <source>
        <dbReference type="EMBL" id="QTA37660.1"/>
    </source>
</evidence>
<evidence type="ECO:0000256" key="8">
    <source>
        <dbReference type="HAMAP-Rule" id="MF_00238"/>
    </source>
</evidence>
<comment type="subcellular location">
    <subcellularLocation>
        <location evidence="8">Cytoplasm</location>
    </subcellularLocation>
</comment>
<dbReference type="HAMAP" id="MF_00238">
    <property type="entry name" value="Cytidyl_kinase_type1"/>
    <property type="match status" value="1"/>
</dbReference>
<keyword evidence="4 8" id="KW-0418">Kinase</keyword>